<protein>
    <submittedName>
        <fullName evidence="3">Uncharacterized protein</fullName>
    </submittedName>
</protein>
<name>A0A0B7BPI4_9EUPU</name>
<evidence type="ECO:0000313" key="1">
    <source>
        <dbReference type="EMBL" id="CEK94042.1"/>
    </source>
</evidence>
<dbReference type="AlphaFoldDB" id="A0A0B7BPI4"/>
<evidence type="ECO:0000313" key="2">
    <source>
        <dbReference type="EMBL" id="CEK94044.1"/>
    </source>
</evidence>
<feature type="non-terminal residue" evidence="3">
    <location>
        <position position="97"/>
    </location>
</feature>
<reference evidence="3" key="1">
    <citation type="submission" date="2014-12" db="EMBL/GenBank/DDBJ databases">
        <title>Insight into the proteome of Arion vulgaris.</title>
        <authorList>
            <person name="Aradska J."/>
            <person name="Bulat T."/>
            <person name="Smidak R."/>
            <person name="Sarate P."/>
            <person name="Gangsoo J."/>
            <person name="Sialana F."/>
            <person name="Bilban M."/>
            <person name="Lubec G."/>
        </authorList>
    </citation>
    <scope>NUCLEOTIDE SEQUENCE</scope>
    <source>
        <tissue evidence="3">Skin</tissue>
    </source>
</reference>
<dbReference type="EMBL" id="HACG01047180">
    <property type="protein sequence ID" value="CEK94045.1"/>
    <property type="molecule type" value="Transcribed_RNA"/>
</dbReference>
<dbReference type="EMBL" id="HACG01047177">
    <property type="protein sequence ID" value="CEK94042.1"/>
    <property type="molecule type" value="Transcribed_RNA"/>
</dbReference>
<organism evidence="3">
    <name type="scientific">Arion vulgaris</name>
    <dbReference type="NCBI Taxonomy" id="1028688"/>
    <lineage>
        <taxon>Eukaryota</taxon>
        <taxon>Metazoa</taxon>
        <taxon>Spiralia</taxon>
        <taxon>Lophotrochozoa</taxon>
        <taxon>Mollusca</taxon>
        <taxon>Gastropoda</taxon>
        <taxon>Heterobranchia</taxon>
        <taxon>Euthyneura</taxon>
        <taxon>Panpulmonata</taxon>
        <taxon>Eupulmonata</taxon>
        <taxon>Stylommatophora</taxon>
        <taxon>Helicina</taxon>
        <taxon>Arionoidea</taxon>
        <taxon>Arionidae</taxon>
        <taxon>Arion</taxon>
    </lineage>
</organism>
<accession>A0A0B7BPI4</accession>
<evidence type="ECO:0000313" key="3">
    <source>
        <dbReference type="EMBL" id="CEK94045.1"/>
    </source>
</evidence>
<proteinExistence type="predicted"/>
<sequence>MSFENMISSAMLSEKPDIETDNEKLCVFVDCQVNSGTSRGTNLYPRYIQYPWIEIGGIWKLLSRSLVSKKTLCLTLSTVGSFNLKGLTPKGLTSLHL</sequence>
<dbReference type="EMBL" id="HACG01047179">
    <property type="protein sequence ID" value="CEK94044.1"/>
    <property type="molecule type" value="Transcribed_RNA"/>
</dbReference>
<gene>
    <name evidence="3" type="primary">ORF198646</name>
    <name evidence="1" type="synonym">ORF198635</name>
    <name evidence="2" type="synonym">ORF198641</name>
</gene>